<evidence type="ECO:0000313" key="5">
    <source>
        <dbReference type="Proteomes" id="UP000184001"/>
    </source>
</evidence>
<evidence type="ECO:0000256" key="2">
    <source>
        <dbReference type="SAM" id="Phobius"/>
    </source>
</evidence>
<reference evidence="4 5" key="1">
    <citation type="submission" date="2016-11" db="EMBL/GenBank/DDBJ databases">
        <authorList>
            <person name="Varghese N."/>
            <person name="Submissions S."/>
        </authorList>
    </citation>
    <scope>NUCLEOTIDE SEQUENCE [LARGE SCALE GENOMIC DNA]</scope>
    <source>
        <strain evidence="4 5">DSM 17919</strain>
    </source>
</reference>
<keyword evidence="1" id="KW-1188">Viral release from host cell</keyword>
<proteinExistence type="predicted"/>
<dbReference type="NCBIfam" id="TIGR01760">
    <property type="entry name" value="tape_meas_TP901"/>
    <property type="match status" value="1"/>
</dbReference>
<comment type="caution">
    <text evidence="4">The sequence shown here is derived from an EMBL/GenBank/DDBJ whole genome shotgun (WGS) entry which is preliminary data.</text>
</comment>
<dbReference type="RefSeq" id="WP_019999255.1">
    <property type="nucleotide sequence ID" value="NZ_CP192220.1"/>
</dbReference>
<keyword evidence="2" id="KW-0812">Transmembrane</keyword>
<evidence type="ECO:0000313" key="4">
    <source>
        <dbReference type="EMBL" id="SHJ72238.1"/>
    </source>
</evidence>
<dbReference type="PANTHER" id="PTHR37813:SF1">
    <property type="entry name" value="FELS-2 PROPHAGE PROTEIN"/>
    <property type="match status" value="1"/>
</dbReference>
<feature type="domain" description="Phage tail tape measure protein" evidence="3">
    <location>
        <begin position="87"/>
        <end position="285"/>
    </location>
</feature>
<feature type="transmembrane region" description="Helical" evidence="2">
    <location>
        <begin position="444"/>
        <end position="469"/>
    </location>
</feature>
<name>A0A8G2FA74_9BACT</name>
<sequence length="651" mass="68869">MNLEKLLFQVDMLDNVTGPVGKMQKKLDGFATYARKSFLQVGTGAAGMWAATEGITAMLGPAREMNKALQEVSSLDVSDSALKQLNNQALKYSIKYGESADAFASSAYDIQSSIEGLDGKELAAFTNSSNVLAKATKADAATITNYTGTMFGIFKNEANAMGKAKWVEQLTGQTATAVQMFKTNGMEMSGAFTSLGASATSAGINAAEQMAVLGSLQSTMSGSEAGTKYKAFLSGVGGAQDKLGLKFTDSNGKMLGMMDILTKLKGKFGNTLDVAESDALKKAFGSDEAVGMIKLLMADTDGLGQSIKKLGNVQGMSKAEQMASKMVDPFDRLSAGGRALTTVLGQSLLPVINPLVNMMADATVTMTEWADKYPNLTRWIGYGATAILGFTGILGAAAAASGVMRIATFGLGVVFGPLNNALQWSKAVWAAYSGSQWLANAALWGFPATWLVAALVGVGVAVGAVIYWWDDLTAVFSDIQWWDTLCSAFDFIKLFSPIGLIVTFFEDGFDGVLNLASSWWDALGSIFDFVKMFTPIGLIFTFFTEGFDGVFTSILAWFDTLGSGVDWFIDKLNMLPGVNLSTSSETTVVSTSPSLEAGRRLNVPPGGAAQSISNSMTQNQSSSQSIGKVVIQTEGKQDAQSLREQLLLAGA</sequence>
<evidence type="ECO:0000259" key="3">
    <source>
        <dbReference type="Pfam" id="PF10145"/>
    </source>
</evidence>
<dbReference type="Proteomes" id="UP000184001">
    <property type="component" value="Unassembled WGS sequence"/>
</dbReference>
<organism evidence="4 5">
    <name type="scientific">Halodesulfovibrio aestuarii</name>
    <dbReference type="NCBI Taxonomy" id="126333"/>
    <lineage>
        <taxon>Bacteria</taxon>
        <taxon>Pseudomonadati</taxon>
        <taxon>Thermodesulfobacteriota</taxon>
        <taxon>Desulfovibrionia</taxon>
        <taxon>Desulfovibrionales</taxon>
        <taxon>Desulfovibrionaceae</taxon>
        <taxon>Halodesulfovibrio</taxon>
    </lineage>
</organism>
<dbReference type="Pfam" id="PF10145">
    <property type="entry name" value="PhageMin_Tail"/>
    <property type="match status" value="1"/>
</dbReference>
<keyword evidence="2" id="KW-0472">Membrane</keyword>
<dbReference type="PANTHER" id="PTHR37813">
    <property type="entry name" value="FELS-2 PROPHAGE PROTEIN"/>
    <property type="match status" value="1"/>
</dbReference>
<feature type="transmembrane region" description="Helical" evidence="2">
    <location>
        <begin position="406"/>
        <end position="424"/>
    </location>
</feature>
<dbReference type="InterPro" id="IPR010090">
    <property type="entry name" value="Phage_tape_meas"/>
</dbReference>
<protein>
    <submittedName>
        <fullName evidence="4">Phage tail tape measure protein, TP901 family, core region</fullName>
    </submittedName>
</protein>
<feature type="transmembrane region" description="Helical" evidence="2">
    <location>
        <begin position="379"/>
        <end position="399"/>
    </location>
</feature>
<gene>
    <name evidence="4" type="ORF">SAMN05660830_03082</name>
</gene>
<dbReference type="AlphaFoldDB" id="A0A8G2FA74"/>
<accession>A0A8G2FA74</accession>
<evidence type="ECO:0000256" key="1">
    <source>
        <dbReference type="ARBA" id="ARBA00022612"/>
    </source>
</evidence>
<dbReference type="EMBL" id="FQZR01000011">
    <property type="protein sequence ID" value="SHJ72238.1"/>
    <property type="molecule type" value="Genomic_DNA"/>
</dbReference>
<keyword evidence="2" id="KW-1133">Transmembrane helix</keyword>